<dbReference type="EMBL" id="GBXM01099289">
    <property type="protein sequence ID" value="JAH09288.1"/>
    <property type="molecule type" value="Transcribed_RNA"/>
</dbReference>
<reference evidence="1" key="1">
    <citation type="submission" date="2014-11" db="EMBL/GenBank/DDBJ databases">
        <authorList>
            <person name="Amaro Gonzalez C."/>
        </authorList>
    </citation>
    <scope>NUCLEOTIDE SEQUENCE</scope>
</reference>
<proteinExistence type="predicted"/>
<organism evidence="1">
    <name type="scientific">Anguilla anguilla</name>
    <name type="common">European freshwater eel</name>
    <name type="synonym">Muraena anguilla</name>
    <dbReference type="NCBI Taxonomy" id="7936"/>
    <lineage>
        <taxon>Eukaryota</taxon>
        <taxon>Metazoa</taxon>
        <taxon>Chordata</taxon>
        <taxon>Craniata</taxon>
        <taxon>Vertebrata</taxon>
        <taxon>Euteleostomi</taxon>
        <taxon>Actinopterygii</taxon>
        <taxon>Neopterygii</taxon>
        <taxon>Teleostei</taxon>
        <taxon>Anguilliformes</taxon>
        <taxon>Anguillidae</taxon>
        <taxon>Anguilla</taxon>
    </lineage>
</organism>
<accession>A0A0E9PZL2</accession>
<reference evidence="1" key="2">
    <citation type="journal article" date="2015" name="Fish Shellfish Immunol.">
        <title>Early steps in the European eel (Anguilla anguilla)-Vibrio vulnificus interaction in the gills: Role of the RtxA13 toxin.</title>
        <authorList>
            <person name="Callol A."/>
            <person name="Pajuelo D."/>
            <person name="Ebbesson L."/>
            <person name="Teles M."/>
            <person name="MacKenzie S."/>
            <person name="Amaro C."/>
        </authorList>
    </citation>
    <scope>NUCLEOTIDE SEQUENCE</scope>
</reference>
<protein>
    <submittedName>
        <fullName evidence="1">Uncharacterized protein</fullName>
    </submittedName>
</protein>
<name>A0A0E9PZL2_ANGAN</name>
<evidence type="ECO:0000313" key="1">
    <source>
        <dbReference type="EMBL" id="JAH09288.1"/>
    </source>
</evidence>
<dbReference type="AlphaFoldDB" id="A0A0E9PZL2"/>
<sequence length="44" mass="5096">MATPPRVRHFSGFPTEIYYFTHLVPTNRSVLGTLQLSFCRTPQK</sequence>